<accession>A0A2R7Y2I9</accession>
<dbReference type="Proteomes" id="UP000244093">
    <property type="component" value="Unassembled WGS sequence"/>
</dbReference>
<evidence type="ECO:0000313" key="1">
    <source>
        <dbReference type="EMBL" id="PUA31685.1"/>
    </source>
</evidence>
<name>A0A2R7Y2I9_9CREN</name>
<evidence type="ECO:0000313" key="2">
    <source>
        <dbReference type="EMBL" id="PUA31718.1"/>
    </source>
</evidence>
<evidence type="ECO:0000313" key="3">
    <source>
        <dbReference type="Proteomes" id="UP000244093"/>
    </source>
</evidence>
<dbReference type="AlphaFoldDB" id="A0A2R7Y2I9"/>
<reference evidence="2 3" key="2">
    <citation type="journal article" date="2018" name="Syst. Appl. Microbiol.">
        <title>A new symbiotic nanoarchaeote (Candidatus Nanoclepta minutus) and its host (Zestosphaera tikiterensis gen. nov., sp. nov.) from a New Zealand hot spring.</title>
        <authorList>
            <person name="St John E."/>
            <person name="Liu Y."/>
            <person name="Podar M."/>
            <person name="Stott M.B."/>
            <person name="Meneghin J."/>
            <person name="Chen Z."/>
            <person name="Lagutin K."/>
            <person name="Mitchell K."/>
            <person name="Reysenbach A.L."/>
        </authorList>
    </citation>
    <scope>NUCLEOTIDE SEQUENCE [LARGE SCALE GENOMIC DNA]</scope>
    <source>
        <strain evidence="2">NZ3</strain>
    </source>
</reference>
<dbReference type="EMBL" id="NBVN01000007">
    <property type="protein sequence ID" value="PUA31685.1"/>
    <property type="molecule type" value="Genomic_DNA"/>
</dbReference>
<comment type="caution">
    <text evidence="2">The sequence shown here is derived from an EMBL/GenBank/DDBJ whole genome shotgun (WGS) entry which is preliminary data.</text>
</comment>
<proteinExistence type="predicted"/>
<gene>
    <name evidence="1" type="ORF">B7O98_08665</name>
    <name evidence="2" type="ORF">B7O98_08835</name>
</gene>
<protein>
    <submittedName>
        <fullName evidence="2">Uncharacterized protein</fullName>
    </submittedName>
</protein>
<sequence>MGSTRSVGFSYTSLTSTRLRVEAEEVFYGRQPMKSIQLITQFGVFEILKSVERGKGLKAEVFVRKDKNAAAIRVRDFEGRLVKNVEVLTPCVVICEY</sequence>
<dbReference type="EMBL" id="NBVN01000007">
    <property type="protein sequence ID" value="PUA31718.1"/>
    <property type="molecule type" value="Genomic_DNA"/>
</dbReference>
<reference evidence="2" key="1">
    <citation type="submission" date="2017-04" db="EMBL/GenBank/DDBJ databases">
        <authorList>
            <person name="Afonso C.L."/>
            <person name="Miller P.J."/>
            <person name="Scott M.A."/>
            <person name="Spackman E."/>
            <person name="Goraichik I."/>
            <person name="Dimitrov K.M."/>
            <person name="Suarez D.L."/>
            <person name="Swayne D.E."/>
        </authorList>
    </citation>
    <scope>NUCLEOTIDE SEQUENCE</scope>
    <source>
        <strain evidence="2">NZ3</strain>
    </source>
</reference>
<organism evidence="2 3">
    <name type="scientific">Zestosphaera tikiterensis</name>
    <dbReference type="NCBI Taxonomy" id="1973259"/>
    <lineage>
        <taxon>Archaea</taxon>
        <taxon>Thermoproteota</taxon>
        <taxon>Thermoprotei</taxon>
        <taxon>Desulfurococcales</taxon>
        <taxon>Desulfurococcaceae</taxon>
        <taxon>Zestosphaera</taxon>
    </lineage>
</organism>